<dbReference type="Proteomes" id="UP000321595">
    <property type="component" value="Chromosome"/>
</dbReference>
<keyword evidence="3" id="KW-1185">Reference proteome</keyword>
<organism evidence="2 3">
    <name type="scientific">Microvenator marinus</name>
    <dbReference type="NCBI Taxonomy" id="2600177"/>
    <lineage>
        <taxon>Bacteria</taxon>
        <taxon>Deltaproteobacteria</taxon>
        <taxon>Bradymonadales</taxon>
        <taxon>Microvenatoraceae</taxon>
        <taxon>Microvenator</taxon>
    </lineage>
</organism>
<dbReference type="RefSeq" id="WP_146960643.1">
    <property type="nucleotide sequence ID" value="NZ_CP042467.1"/>
</dbReference>
<dbReference type="EMBL" id="CP042467">
    <property type="protein sequence ID" value="QED28322.1"/>
    <property type="molecule type" value="Genomic_DNA"/>
</dbReference>
<dbReference type="AlphaFoldDB" id="A0A5B8XQY8"/>
<feature type="compositionally biased region" description="Basic and acidic residues" evidence="1">
    <location>
        <begin position="18"/>
        <end position="31"/>
    </location>
</feature>
<protein>
    <submittedName>
        <fullName evidence="2">Uncharacterized protein</fullName>
    </submittedName>
</protein>
<gene>
    <name evidence="2" type="ORF">FRD01_13995</name>
</gene>
<dbReference type="KEGG" id="bbae:FRD01_13995"/>
<proteinExistence type="predicted"/>
<sequence length="332" mass="37198">MNYILAAIAVFLITSCEKSKPSEPEPKEARPKTSNQVKPEPAPESKPITMAYITGEDVQLATVSREGIVAGQKLELDHKPIALHWMREKLFILTHDDEDPPKFELIEYTNQKRRKLDLPEATAWAVPHDGDFSAHEEGGALFGDDRELWMRRCAGGYMGDMSGCTTFGYVRLLPELLEKQTEAPKKPRFGVRFVDAPAGYDVDVDFDDETETGKLVCKDNDAAPVVLDPQQLGMEPEMVLWLSQDPPIFVVNQYDQSGEGLFDYYMIFTPCESKPHAEESVAEYDFVYGPNGAWAAEGGIYLDNQRIGQVDFQEADIPRYSGPGLAFSFVED</sequence>
<evidence type="ECO:0000313" key="3">
    <source>
        <dbReference type="Proteomes" id="UP000321595"/>
    </source>
</evidence>
<reference evidence="2 3" key="1">
    <citation type="submission" date="2019-08" db="EMBL/GenBank/DDBJ databases">
        <authorList>
            <person name="Liang Q."/>
        </authorList>
    </citation>
    <scope>NUCLEOTIDE SEQUENCE [LARGE SCALE GENOMIC DNA]</scope>
    <source>
        <strain evidence="2 3">V1718</strain>
    </source>
</reference>
<name>A0A5B8XQY8_9DELT</name>
<evidence type="ECO:0000313" key="2">
    <source>
        <dbReference type="EMBL" id="QED28322.1"/>
    </source>
</evidence>
<feature type="region of interest" description="Disordered" evidence="1">
    <location>
        <begin position="18"/>
        <end position="46"/>
    </location>
</feature>
<evidence type="ECO:0000256" key="1">
    <source>
        <dbReference type="SAM" id="MobiDB-lite"/>
    </source>
</evidence>
<accession>A0A5B8XQY8</accession>